<accession>A0A094YHI2</accession>
<dbReference type="Proteomes" id="UP000029448">
    <property type="component" value="Unassembled WGS sequence"/>
</dbReference>
<gene>
    <name evidence="1" type="ORF">AtDm6_3541</name>
</gene>
<comment type="caution">
    <text evidence="1">The sequence shown here is derived from an EMBL/GenBank/DDBJ whole genome shotgun (WGS) entry which is preliminary data.</text>
</comment>
<proteinExistence type="predicted"/>
<keyword evidence="2" id="KW-1185">Reference proteome</keyword>
<sequence length="54" mass="6109">MPSFAKPCRRLLPSSLWARRLSAHKVQFSIHLPSGAGAAYCVNPSGHERPYRRF</sequence>
<dbReference type="STRING" id="104102.AtDm6_3541"/>
<name>A0A094YHI2_9PROT</name>
<dbReference type="PATRIC" id="fig|104102.7.peg.3489"/>
<dbReference type="AlphaFoldDB" id="A0A094YHI2"/>
<reference evidence="1 2" key="1">
    <citation type="submission" date="2014-06" db="EMBL/GenBank/DDBJ databases">
        <title>Functional and comparative genomic analyses of the Drosophila gut microbiota identify candidate symbiosis factors.</title>
        <authorList>
            <person name="Newell P.D."/>
            <person name="Chaston J.M."/>
            <person name="Douglas A.E."/>
        </authorList>
    </citation>
    <scope>NUCLEOTIDE SEQUENCE [LARGE SCALE GENOMIC DNA]</scope>
    <source>
        <strain evidence="1 2">DmCS_006</strain>
    </source>
</reference>
<dbReference type="EMBL" id="JOKM01000122">
    <property type="protein sequence ID" value="KGB20762.1"/>
    <property type="molecule type" value="Genomic_DNA"/>
</dbReference>
<protein>
    <submittedName>
        <fullName evidence="1">Uncharacterized protein</fullName>
    </submittedName>
</protein>
<organism evidence="1 2">
    <name type="scientific">Acetobacter tropicalis</name>
    <dbReference type="NCBI Taxonomy" id="104102"/>
    <lineage>
        <taxon>Bacteria</taxon>
        <taxon>Pseudomonadati</taxon>
        <taxon>Pseudomonadota</taxon>
        <taxon>Alphaproteobacteria</taxon>
        <taxon>Acetobacterales</taxon>
        <taxon>Acetobacteraceae</taxon>
        <taxon>Acetobacter</taxon>
    </lineage>
</organism>
<evidence type="ECO:0000313" key="2">
    <source>
        <dbReference type="Proteomes" id="UP000029448"/>
    </source>
</evidence>
<evidence type="ECO:0000313" key="1">
    <source>
        <dbReference type="EMBL" id="KGB20762.1"/>
    </source>
</evidence>